<keyword evidence="8 12" id="KW-0249">Electron transport</keyword>
<sequence length="471" mass="51690">MSALDLARWQFGITTVYHFLFVPLTIGLSMLVAVMQTAWVRTGREHYLRMTKFWGKLFLINFAMGVATGIVQEFQFGMNWSDYSRFVGDIFGAPLAIEGLLAFFLESTFLGLWIFGWDRLPKRVHLATIWLASIGTMLSAYFILAANSWMQHPVGSVVNNAAGRAELKDFGAVLTNSTLLVTFPHTIFASFATAAAFLVGISAWQLWRRRGSDGQHAVFRPSMRLGLVTLLIASLGVVVSGDVQARVMTEQQPMKMAAAEALYDTVAPASFSLFTIGTLDGSREVFSVRVPRVLSFMATGSFDGEVAGINDVQRAEEQAYGPGDYRPNVPVAYWTFRIMVGLGFLLGLLSLVGLWLFRGGRTPRKRWFYGCALAGLAAPYVAHSVAWIFTEMGRQPWAVYGVLRTADGVSPSVSAGSVLTSLIVFTLLYGVLAVVDGVLMVRYVRAGADPAPKPVEPDSEERQSLPPVFAY</sequence>
<feature type="transmembrane region" description="Helical" evidence="12">
    <location>
        <begin position="127"/>
        <end position="150"/>
    </location>
</feature>
<reference evidence="15" key="1">
    <citation type="journal article" date="2019" name="Int. J. Syst. Evol. Microbiol.">
        <title>The Global Catalogue of Microorganisms (GCM) 10K type strain sequencing project: providing services to taxonomists for standard genome sequencing and annotation.</title>
        <authorList>
            <consortium name="The Broad Institute Genomics Platform"/>
            <consortium name="The Broad Institute Genome Sequencing Center for Infectious Disease"/>
            <person name="Wu L."/>
            <person name="Ma J."/>
        </authorList>
    </citation>
    <scope>NUCLEOTIDE SEQUENCE [LARGE SCALE GENOMIC DNA]</scope>
    <source>
        <strain evidence="15">JCM 18303</strain>
    </source>
</reference>
<feature type="transmembrane region" description="Helical" evidence="12">
    <location>
        <begin position="183"/>
        <end position="204"/>
    </location>
</feature>
<feature type="transmembrane region" description="Helical" evidence="12">
    <location>
        <begin position="20"/>
        <end position="41"/>
    </location>
</feature>
<proteinExistence type="inferred from homology"/>
<accession>A0ABP9QIH9</accession>
<keyword evidence="9 12" id="KW-1133">Transmembrane helix</keyword>
<keyword evidence="4 12" id="KW-1003">Cell membrane</keyword>
<evidence type="ECO:0000256" key="13">
    <source>
        <dbReference type="SAM" id="MobiDB-lite"/>
    </source>
</evidence>
<evidence type="ECO:0000256" key="12">
    <source>
        <dbReference type="PIRNR" id="PIRNR006446"/>
    </source>
</evidence>
<dbReference type="PANTHER" id="PTHR30365:SF15">
    <property type="entry name" value="CYTOCHROME BD UBIQUINOL OXIDASE SUBUNIT 1"/>
    <property type="match status" value="1"/>
</dbReference>
<evidence type="ECO:0000256" key="9">
    <source>
        <dbReference type="ARBA" id="ARBA00022989"/>
    </source>
</evidence>
<evidence type="ECO:0000256" key="10">
    <source>
        <dbReference type="ARBA" id="ARBA00023004"/>
    </source>
</evidence>
<dbReference type="PIRSF" id="PIRSF006446">
    <property type="entry name" value="Cyt_quinol_oxidase_1"/>
    <property type="match status" value="1"/>
</dbReference>
<evidence type="ECO:0000313" key="14">
    <source>
        <dbReference type="EMBL" id="GAA5162423.1"/>
    </source>
</evidence>
<evidence type="ECO:0000256" key="5">
    <source>
        <dbReference type="ARBA" id="ARBA00022617"/>
    </source>
</evidence>
<feature type="transmembrane region" description="Helical" evidence="12">
    <location>
        <begin position="409"/>
        <end position="435"/>
    </location>
</feature>
<feature type="transmembrane region" description="Helical" evidence="12">
    <location>
        <begin position="91"/>
        <end position="115"/>
    </location>
</feature>
<comment type="caution">
    <text evidence="14">The sequence shown here is derived from an EMBL/GenBank/DDBJ whole genome shotgun (WGS) entry which is preliminary data.</text>
</comment>
<comment type="subcellular location">
    <subcellularLocation>
        <location evidence="1">Cell membrane</location>
        <topology evidence="1">Multi-pass membrane protein</topology>
    </subcellularLocation>
</comment>
<feature type="region of interest" description="Disordered" evidence="13">
    <location>
        <begin position="451"/>
        <end position="471"/>
    </location>
</feature>
<dbReference type="InterPro" id="IPR002585">
    <property type="entry name" value="Cyt-d_ubiquinol_oxidase_su_1"/>
</dbReference>
<keyword evidence="6 12" id="KW-0812">Transmembrane</keyword>
<keyword evidence="15" id="KW-1185">Reference proteome</keyword>
<dbReference type="Pfam" id="PF01654">
    <property type="entry name" value="Cyt_bd_oxida_I"/>
    <property type="match status" value="1"/>
</dbReference>
<name>A0ABP9QIH9_9PSEU</name>
<organism evidence="14 15">
    <name type="scientific">Pseudonocardia eucalypti</name>
    <dbReference type="NCBI Taxonomy" id="648755"/>
    <lineage>
        <taxon>Bacteria</taxon>
        <taxon>Bacillati</taxon>
        <taxon>Actinomycetota</taxon>
        <taxon>Actinomycetes</taxon>
        <taxon>Pseudonocardiales</taxon>
        <taxon>Pseudonocardiaceae</taxon>
        <taxon>Pseudonocardia</taxon>
    </lineage>
</organism>
<comment type="similarity">
    <text evidence="2 12">Belongs to the cytochrome ubiquinol oxidase subunit 1 family.</text>
</comment>
<feature type="transmembrane region" description="Helical" evidence="12">
    <location>
        <begin position="53"/>
        <end position="71"/>
    </location>
</feature>
<evidence type="ECO:0000256" key="4">
    <source>
        <dbReference type="ARBA" id="ARBA00022475"/>
    </source>
</evidence>
<gene>
    <name evidence="14" type="ORF">GCM10023321_48000</name>
</gene>
<feature type="transmembrane region" description="Helical" evidence="12">
    <location>
        <begin position="367"/>
        <end position="389"/>
    </location>
</feature>
<protein>
    <submittedName>
        <fullName evidence="14">Cytochrome ubiquinol oxidase subunit I</fullName>
    </submittedName>
</protein>
<dbReference type="Proteomes" id="UP001428817">
    <property type="component" value="Unassembled WGS sequence"/>
</dbReference>
<keyword evidence="10 12" id="KW-0408">Iron</keyword>
<evidence type="ECO:0000256" key="6">
    <source>
        <dbReference type="ARBA" id="ARBA00022692"/>
    </source>
</evidence>
<feature type="transmembrane region" description="Helical" evidence="12">
    <location>
        <begin position="331"/>
        <end position="355"/>
    </location>
</feature>
<keyword evidence="11 12" id="KW-0472">Membrane</keyword>
<keyword evidence="5 12" id="KW-0349">Heme</keyword>
<dbReference type="RefSeq" id="WP_185065897.1">
    <property type="nucleotide sequence ID" value="NZ_BAABJP010000026.1"/>
</dbReference>
<evidence type="ECO:0000256" key="3">
    <source>
        <dbReference type="ARBA" id="ARBA00022448"/>
    </source>
</evidence>
<dbReference type="EMBL" id="BAABJP010000026">
    <property type="protein sequence ID" value="GAA5162423.1"/>
    <property type="molecule type" value="Genomic_DNA"/>
</dbReference>
<keyword evidence="7 12" id="KW-0479">Metal-binding</keyword>
<evidence type="ECO:0000313" key="15">
    <source>
        <dbReference type="Proteomes" id="UP001428817"/>
    </source>
</evidence>
<dbReference type="PANTHER" id="PTHR30365">
    <property type="entry name" value="CYTOCHROME D UBIQUINOL OXIDASE"/>
    <property type="match status" value="1"/>
</dbReference>
<evidence type="ECO:0000256" key="11">
    <source>
        <dbReference type="ARBA" id="ARBA00023136"/>
    </source>
</evidence>
<evidence type="ECO:0000256" key="2">
    <source>
        <dbReference type="ARBA" id="ARBA00009819"/>
    </source>
</evidence>
<feature type="transmembrane region" description="Helical" evidence="12">
    <location>
        <begin position="225"/>
        <end position="245"/>
    </location>
</feature>
<evidence type="ECO:0000256" key="1">
    <source>
        <dbReference type="ARBA" id="ARBA00004651"/>
    </source>
</evidence>
<evidence type="ECO:0000256" key="7">
    <source>
        <dbReference type="ARBA" id="ARBA00022723"/>
    </source>
</evidence>
<evidence type="ECO:0000256" key="8">
    <source>
        <dbReference type="ARBA" id="ARBA00022982"/>
    </source>
</evidence>
<keyword evidence="3 12" id="KW-0813">Transport</keyword>